<feature type="transmembrane region" description="Helical" evidence="1">
    <location>
        <begin position="102"/>
        <end position="124"/>
    </location>
</feature>
<feature type="transmembrane region" description="Helical" evidence="1">
    <location>
        <begin position="67"/>
        <end position="96"/>
    </location>
</feature>
<dbReference type="RefSeq" id="WP_085511684.1">
    <property type="nucleotide sequence ID" value="NZ_FXAP01000002.1"/>
</dbReference>
<keyword evidence="3" id="KW-1185">Reference proteome</keyword>
<feature type="transmembrane region" description="Helical" evidence="1">
    <location>
        <begin position="5"/>
        <end position="27"/>
    </location>
</feature>
<comment type="caution">
    <text evidence="2">The sequence shown here is derived from an EMBL/GenBank/DDBJ whole genome shotgun (WGS) entry which is preliminary data.</text>
</comment>
<dbReference type="AlphaFoldDB" id="A0A3N2BYI6"/>
<sequence>MGRFLLNLIVNGFAIWVTTLIVAGVNVTPYAPGGTLETILTFALVALIFAVVNTIIGSVIKVLAFPLYILTLGLIGLLINGLLLLITAGISGWFGFGLTVDGFWWGVLGAIVISIVNWLLGIVIRPKAKD</sequence>
<dbReference type="Proteomes" id="UP000266915">
    <property type="component" value="Unassembled WGS sequence"/>
</dbReference>
<evidence type="ECO:0000313" key="3">
    <source>
        <dbReference type="Proteomes" id="UP000266915"/>
    </source>
</evidence>
<proteinExistence type="predicted"/>
<dbReference type="PANTHER" id="PTHR37309">
    <property type="entry name" value="SLR0284 PROTEIN"/>
    <property type="match status" value="1"/>
</dbReference>
<accession>A0A3N2BYI6</accession>
<keyword evidence="1" id="KW-1133">Transmembrane helix</keyword>
<keyword evidence="1" id="KW-0812">Transmembrane</keyword>
<dbReference type="Pfam" id="PF04020">
    <property type="entry name" value="Phage_holin_4_2"/>
    <property type="match status" value="1"/>
</dbReference>
<name>A0A3N2BYI6_9MICO</name>
<dbReference type="EMBL" id="RKHL01000001">
    <property type="protein sequence ID" value="ROR80124.1"/>
    <property type="molecule type" value="Genomic_DNA"/>
</dbReference>
<feature type="transmembrane region" description="Helical" evidence="1">
    <location>
        <begin position="39"/>
        <end position="60"/>
    </location>
</feature>
<reference evidence="2 3" key="1">
    <citation type="submission" date="2018-11" db="EMBL/GenBank/DDBJ databases">
        <title>Sequencing the genomes of 1000 actinobacteria strains.</title>
        <authorList>
            <person name="Klenk H.-P."/>
        </authorList>
    </citation>
    <scope>NUCLEOTIDE SEQUENCE [LARGE SCALE GENOMIC DNA]</scope>
    <source>
        <strain evidence="2 3">DSM 14012</strain>
    </source>
</reference>
<evidence type="ECO:0000256" key="1">
    <source>
        <dbReference type="SAM" id="Phobius"/>
    </source>
</evidence>
<keyword evidence="1" id="KW-0472">Membrane</keyword>
<organism evidence="2 3">
    <name type="scientific">Plantibacter flavus</name>
    <dbReference type="NCBI Taxonomy" id="150123"/>
    <lineage>
        <taxon>Bacteria</taxon>
        <taxon>Bacillati</taxon>
        <taxon>Actinomycetota</taxon>
        <taxon>Actinomycetes</taxon>
        <taxon>Micrococcales</taxon>
        <taxon>Microbacteriaceae</taxon>
        <taxon>Plantibacter</taxon>
    </lineage>
</organism>
<gene>
    <name evidence="2" type="ORF">EDD42_0157</name>
</gene>
<protein>
    <submittedName>
        <fullName evidence="2">Putative membrane protein</fullName>
    </submittedName>
</protein>
<dbReference type="InterPro" id="IPR007165">
    <property type="entry name" value="Phage_holin_4_2"/>
</dbReference>
<evidence type="ECO:0000313" key="2">
    <source>
        <dbReference type="EMBL" id="ROR80124.1"/>
    </source>
</evidence>
<dbReference type="PANTHER" id="PTHR37309:SF1">
    <property type="entry name" value="SLR0284 PROTEIN"/>
    <property type="match status" value="1"/>
</dbReference>